<dbReference type="PANTHER" id="PTHR42852:SF13">
    <property type="entry name" value="PROTEIN DIPZ"/>
    <property type="match status" value="1"/>
</dbReference>
<dbReference type="EMBL" id="CP117834">
    <property type="protein sequence ID" value="WDF03507.1"/>
    <property type="molecule type" value="Genomic_DNA"/>
</dbReference>
<evidence type="ECO:0000256" key="1">
    <source>
        <dbReference type="ARBA" id="ARBA00023157"/>
    </source>
</evidence>
<dbReference type="PANTHER" id="PTHR42852">
    <property type="entry name" value="THIOL:DISULFIDE INTERCHANGE PROTEIN DSBE"/>
    <property type="match status" value="1"/>
</dbReference>
<name>A0ABY7W6L7_9BACI</name>
<dbReference type="Gene3D" id="3.40.30.10">
    <property type="entry name" value="Glutaredoxin"/>
    <property type="match status" value="1"/>
</dbReference>
<dbReference type="InterPro" id="IPR050553">
    <property type="entry name" value="Thioredoxin_ResA/DsbE_sf"/>
</dbReference>
<dbReference type="Proteomes" id="UP001215143">
    <property type="component" value="Chromosome"/>
</dbReference>
<dbReference type="SUPFAM" id="SSF52833">
    <property type="entry name" value="Thioredoxin-like"/>
    <property type="match status" value="1"/>
</dbReference>
<dbReference type="InterPro" id="IPR000866">
    <property type="entry name" value="AhpC/TSA"/>
</dbReference>
<evidence type="ECO:0000313" key="4">
    <source>
        <dbReference type="Proteomes" id="UP001215143"/>
    </source>
</evidence>
<gene>
    <name evidence="3" type="ORF">PQ477_18755</name>
</gene>
<evidence type="ECO:0000313" key="3">
    <source>
        <dbReference type="EMBL" id="WDF03507.1"/>
    </source>
</evidence>
<keyword evidence="4" id="KW-1185">Reference proteome</keyword>
<evidence type="ECO:0000259" key="2">
    <source>
        <dbReference type="Pfam" id="PF00578"/>
    </source>
</evidence>
<organism evidence="3 4">
    <name type="scientific">Shouchella hunanensis</name>
    <dbReference type="NCBI Taxonomy" id="766894"/>
    <lineage>
        <taxon>Bacteria</taxon>
        <taxon>Bacillati</taxon>
        <taxon>Bacillota</taxon>
        <taxon>Bacilli</taxon>
        <taxon>Bacillales</taxon>
        <taxon>Bacillaceae</taxon>
        <taxon>Shouchella</taxon>
    </lineage>
</organism>
<keyword evidence="1" id="KW-1015">Disulfide bond</keyword>
<dbReference type="Pfam" id="PF00578">
    <property type="entry name" value="AhpC-TSA"/>
    <property type="match status" value="1"/>
</dbReference>
<protein>
    <submittedName>
        <fullName evidence="3">TlpA disulfide reductase family protein</fullName>
    </submittedName>
</protein>
<accession>A0ABY7W6L7</accession>
<reference evidence="3 4" key="1">
    <citation type="submission" date="2023-02" db="EMBL/GenBank/DDBJ databases">
        <authorList>
            <person name="Liu G."/>
        </authorList>
    </citation>
    <scope>NUCLEOTIDE SEQUENCE [LARGE SCALE GENOMIC DNA]</scope>
    <source>
        <strain evidence="3 4">DSM 23008</strain>
    </source>
</reference>
<dbReference type="RefSeq" id="WP_186370608.1">
    <property type="nucleotide sequence ID" value="NZ_CP117834.1"/>
</dbReference>
<feature type="domain" description="Alkyl hydroperoxide reductase subunit C/ Thiol specific antioxidant" evidence="2">
    <location>
        <begin position="2"/>
        <end position="115"/>
    </location>
</feature>
<dbReference type="CDD" id="cd02966">
    <property type="entry name" value="TlpA_like_family"/>
    <property type="match status" value="1"/>
</dbReference>
<dbReference type="InterPro" id="IPR036249">
    <property type="entry name" value="Thioredoxin-like_sf"/>
</dbReference>
<proteinExistence type="predicted"/>
<sequence length="135" mass="15541">MNFELNELRTGDRWELKKEANGRPVMLTFWTSWCPDSYKDLAAKRPLYQTMDENQLCFVTINVTGREGEVDLQEWLKQHNHQFLVLKDEGTTVYDQFGCEGVPTTVLLNKELRVTNTFGENTSMASIMASLTTIV</sequence>